<evidence type="ECO:0000256" key="1">
    <source>
        <dbReference type="SAM" id="SignalP"/>
    </source>
</evidence>
<dbReference type="AlphaFoldDB" id="A0A1E5NI64"/>
<proteinExistence type="predicted"/>
<gene>
    <name evidence="2" type="ORF">BFL38_09830</name>
</gene>
<comment type="caution">
    <text evidence="2">The sequence shown here is derived from an EMBL/GenBank/DDBJ whole genome shotgun (WGS) entry which is preliminary data.</text>
</comment>
<keyword evidence="1" id="KW-0732">Signal</keyword>
<evidence type="ECO:0008006" key="4">
    <source>
        <dbReference type="Google" id="ProtNLM"/>
    </source>
</evidence>
<dbReference type="Proteomes" id="UP000095247">
    <property type="component" value="Unassembled WGS sequence"/>
</dbReference>
<feature type="signal peptide" evidence="1">
    <location>
        <begin position="1"/>
        <end position="24"/>
    </location>
</feature>
<protein>
    <recommendedName>
        <fullName evidence="4">Peptidase M30</fullName>
    </recommendedName>
</protein>
<dbReference type="EMBL" id="MDCO01000001">
    <property type="protein sequence ID" value="OEJ15757.1"/>
    <property type="molecule type" value="Genomic_DNA"/>
</dbReference>
<evidence type="ECO:0000313" key="3">
    <source>
        <dbReference type="Proteomes" id="UP000095247"/>
    </source>
</evidence>
<feature type="chain" id="PRO_5009182377" description="Peptidase M30" evidence="1">
    <location>
        <begin position="25"/>
        <end position="435"/>
    </location>
</feature>
<organism evidence="2 3">
    <name type="scientific">Brachyspira hampsonii</name>
    <dbReference type="NCBI Taxonomy" id="1287055"/>
    <lineage>
        <taxon>Bacteria</taxon>
        <taxon>Pseudomonadati</taxon>
        <taxon>Spirochaetota</taxon>
        <taxon>Spirochaetia</taxon>
        <taxon>Brachyspirales</taxon>
        <taxon>Brachyspiraceae</taxon>
        <taxon>Brachyspira</taxon>
    </lineage>
</organism>
<evidence type="ECO:0000313" key="2">
    <source>
        <dbReference type="EMBL" id="OEJ15757.1"/>
    </source>
</evidence>
<sequence>MKNIYLLLLIVSIFILSCSNKITAPSESNGIIYYDYDTAETKKYSIIKKDHNIYTDITVKSTFKKLAESQNTIIYVEDGQDITRDYIMNFINKFEEYYHKEVEIYGEPSDIDGNGKIIFLMASLNINKKPNEPSLGGYFTPSDLLYGKNGERGEYLHVDIKDSIDSVLGTMMHELQHLINYNMNVINGNREMDVWLNEALSESTSYLFSEDLTKLRKDAFLKTPYYSFYSWYMQSNNGNNLFGSSGIIISYSSASIFMNWLNTKTGGNYNIYREIAYSSSSLTSEERLTGITSKYGLGDNMNDVMLNWIDGLSKGDLPGVSISAINPSDPSVSQNGSIPLLPRSVIVYNTFSIPSDPKTKTRQLSGQGWNGFSAVVNTSENKKAGYVDEADIVDINLPQVNGLNSSMKYKSLDLNSLEGYHFIDRVFSKDYIIEE</sequence>
<reference evidence="2 3" key="1">
    <citation type="submission" date="2016-08" db="EMBL/GenBank/DDBJ databases">
        <title>Characterization and recognition of Brachyspira hampsonii sp. nov., a novel intestinal spirochete that is pathogenic to pigs.</title>
        <authorList>
            <person name="Mirajkar N."/>
            <person name="La T."/>
            <person name="Phillips N."/>
            <person name="Hampson D."/>
            <person name="Gebhart C."/>
        </authorList>
    </citation>
    <scope>NUCLEOTIDE SEQUENCE [LARGE SCALE GENOMIC DNA]</scope>
    <source>
        <strain evidence="2 3">P280/1</strain>
    </source>
</reference>
<dbReference type="RefSeq" id="WP_069725235.1">
    <property type="nucleotide sequence ID" value="NZ_MDCO01000001.1"/>
</dbReference>
<name>A0A1E5NI64_9SPIR</name>
<accession>A0A1E5NI64</accession>
<dbReference type="PROSITE" id="PS51257">
    <property type="entry name" value="PROKAR_LIPOPROTEIN"/>
    <property type="match status" value="1"/>
</dbReference>